<feature type="transmembrane region" description="Helical" evidence="7">
    <location>
        <begin position="12"/>
        <end position="30"/>
    </location>
</feature>
<evidence type="ECO:0000256" key="2">
    <source>
        <dbReference type="ARBA" id="ARBA00006448"/>
    </source>
</evidence>
<evidence type="ECO:0000313" key="10">
    <source>
        <dbReference type="EMBL" id="MEZ7515399.1"/>
    </source>
</evidence>
<feature type="domain" description="YetF C-terminal" evidence="8">
    <location>
        <begin position="90"/>
        <end position="159"/>
    </location>
</feature>
<reference evidence="10 11" key="1">
    <citation type="submission" date="2023-05" db="EMBL/GenBank/DDBJ databases">
        <title>Adaptations of aquatic viruses from atmosphere-close ecosystems of the Central Arctic Ocean.</title>
        <authorList>
            <person name="Rahlff J."/>
            <person name="Holmfeldt K."/>
        </authorList>
    </citation>
    <scope>NUCLEOTIDE SEQUENCE [LARGE SCALE GENOMIC DNA]</scope>
    <source>
        <strain evidence="10 11">Arc14</strain>
    </source>
</reference>
<dbReference type="Pfam" id="PF20730">
    <property type="entry name" value="YetF_N"/>
    <property type="match status" value="1"/>
</dbReference>
<evidence type="ECO:0000259" key="8">
    <source>
        <dbReference type="Pfam" id="PF04239"/>
    </source>
</evidence>
<keyword evidence="6 7" id="KW-0472">Membrane</keyword>
<dbReference type="InterPro" id="IPR007353">
    <property type="entry name" value="DUF421"/>
</dbReference>
<feature type="domain" description="YetF-like N-terminal transmembrane" evidence="9">
    <location>
        <begin position="16"/>
        <end position="86"/>
    </location>
</feature>
<keyword evidence="5 7" id="KW-1133">Transmembrane helix</keyword>
<keyword evidence="3" id="KW-1003">Cell membrane</keyword>
<keyword evidence="11" id="KW-1185">Reference proteome</keyword>
<accession>A0ABV4KCL9</accession>
<evidence type="ECO:0000256" key="1">
    <source>
        <dbReference type="ARBA" id="ARBA00004651"/>
    </source>
</evidence>
<dbReference type="EMBL" id="JASMRN010000006">
    <property type="protein sequence ID" value="MEZ7515399.1"/>
    <property type="molecule type" value="Genomic_DNA"/>
</dbReference>
<evidence type="ECO:0000256" key="4">
    <source>
        <dbReference type="ARBA" id="ARBA00022692"/>
    </source>
</evidence>
<dbReference type="Gene3D" id="3.30.240.20">
    <property type="entry name" value="bsu07140 like domains"/>
    <property type="match status" value="1"/>
</dbReference>
<dbReference type="RefSeq" id="WP_371569815.1">
    <property type="nucleotide sequence ID" value="NZ_JASMRN010000006.1"/>
</dbReference>
<dbReference type="PANTHER" id="PTHR34582:SF6">
    <property type="entry name" value="UPF0702 TRANSMEMBRANE PROTEIN YCAP"/>
    <property type="match status" value="1"/>
</dbReference>
<evidence type="ECO:0000256" key="6">
    <source>
        <dbReference type="ARBA" id="ARBA00023136"/>
    </source>
</evidence>
<proteinExistence type="inferred from homology"/>
<dbReference type="PANTHER" id="PTHR34582">
    <property type="entry name" value="UPF0702 TRANSMEMBRANE PROTEIN YCAP"/>
    <property type="match status" value="1"/>
</dbReference>
<feature type="transmembrane region" description="Helical" evidence="7">
    <location>
        <begin position="67"/>
        <end position="87"/>
    </location>
</feature>
<comment type="similarity">
    <text evidence="2">Belongs to the UPF0702 family.</text>
</comment>
<protein>
    <submittedName>
        <fullName evidence="10">DUF421 domain-containing protein</fullName>
    </submittedName>
</protein>
<evidence type="ECO:0000313" key="11">
    <source>
        <dbReference type="Proteomes" id="UP001568894"/>
    </source>
</evidence>
<gene>
    <name evidence="10" type="ORF">QO192_08920</name>
</gene>
<evidence type="ECO:0000256" key="7">
    <source>
        <dbReference type="SAM" id="Phobius"/>
    </source>
</evidence>
<dbReference type="Pfam" id="PF04239">
    <property type="entry name" value="DUF421"/>
    <property type="match status" value="1"/>
</dbReference>
<dbReference type="InterPro" id="IPR023090">
    <property type="entry name" value="UPF0702_alpha/beta_dom_sf"/>
</dbReference>
<evidence type="ECO:0000256" key="3">
    <source>
        <dbReference type="ARBA" id="ARBA00022475"/>
    </source>
</evidence>
<keyword evidence="4 7" id="KW-0812">Transmembrane</keyword>
<feature type="transmembrane region" description="Helical" evidence="7">
    <location>
        <begin position="42"/>
        <end position="61"/>
    </location>
</feature>
<comment type="subcellular location">
    <subcellularLocation>
        <location evidence="1">Cell membrane</location>
        <topology evidence="1">Multi-pass membrane protein</topology>
    </subcellularLocation>
</comment>
<dbReference type="Proteomes" id="UP001568894">
    <property type="component" value="Unassembled WGS sequence"/>
</dbReference>
<dbReference type="InterPro" id="IPR048454">
    <property type="entry name" value="YetF_N"/>
</dbReference>
<comment type="caution">
    <text evidence="10">The sequence shown here is derived from an EMBL/GenBank/DDBJ whole genome shotgun (WGS) entry which is preliminary data.</text>
</comment>
<name>A0ABV4KCL9_9FLAO</name>
<evidence type="ECO:0000256" key="5">
    <source>
        <dbReference type="ARBA" id="ARBA00022989"/>
    </source>
</evidence>
<evidence type="ECO:0000259" key="9">
    <source>
        <dbReference type="Pfam" id="PF20730"/>
    </source>
</evidence>
<organism evidence="10 11">
    <name type="scientific">Flavobacterium frigidarium</name>
    <dbReference type="NCBI Taxonomy" id="99286"/>
    <lineage>
        <taxon>Bacteria</taxon>
        <taxon>Pseudomonadati</taxon>
        <taxon>Bacteroidota</taxon>
        <taxon>Flavobacteriia</taxon>
        <taxon>Flavobacteriales</taxon>
        <taxon>Flavobacteriaceae</taxon>
        <taxon>Flavobacterium</taxon>
    </lineage>
</organism>
<sequence length="170" mass="18925">MQDIFFNDWDSLLRILIVTLVAYPSIIILLRVSGKRTLSKMNAFDFIVTIALGSTFATVILSKSVSISEGIVTFGLLILLQYIITFCSSRSQRVSDLVKSAPTLVVYRGHLIRANMLKERIDEDEIWAVLRKGGHSTLEEVDAIVLETDGSLSVIKEIRDTTAPPIKKLS</sequence>